<dbReference type="EMBL" id="PVXP01000095">
    <property type="protein sequence ID" value="PRR79758.1"/>
    <property type="molecule type" value="Genomic_DNA"/>
</dbReference>
<dbReference type="Pfam" id="PF09704">
    <property type="entry name" value="Cas_Cas5d"/>
    <property type="match status" value="1"/>
</dbReference>
<name>A0A2T0B781_9CLOT</name>
<evidence type="ECO:0000313" key="3">
    <source>
        <dbReference type="Proteomes" id="UP000237798"/>
    </source>
</evidence>
<organism evidence="2 3">
    <name type="scientific">Clostridium luticellarii</name>
    <dbReference type="NCBI Taxonomy" id="1691940"/>
    <lineage>
        <taxon>Bacteria</taxon>
        <taxon>Bacillati</taxon>
        <taxon>Bacillota</taxon>
        <taxon>Clostridia</taxon>
        <taxon>Eubacteriales</taxon>
        <taxon>Clostridiaceae</taxon>
        <taxon>Clostridium</taxon>
    </lineage>
</organism>
<dbReference type="InterPro" id="IPR021124">
    <property type="entry name" value="CRISPR-assoc_prot_Cas5"/>
</dbReference>
<dbReference type="Gene3D" id="3.30.70.2660">
    <property type="match status" value="1"/>
</dbReference>
<evidence type="ECO:0000256" key="1">
    <source>
        <dbReference type="ARBA" id="ARBA00023118"/>
    </source>
</evidence>
<dbReference type="InterPro" id="IPR013422">
    <property type="entry name" value="CRISPR-assoc_prot_Cas5_N"/>
</dbReference>
<reference evidence="2 3" key="1">
    <citation type="submission" date="2018-03" db="EMBL/GenBank/DDBJ databases">
        <title>Genome sequence of Clostridium luticellarii DSM 29923.</title>
        <authorList>
            <person name="Poehlein A."/>
            <person name="Daniel R."/>
        </authorList>
    </citation>
    <scope>NUCLEOTIDE SEQUENCE [LARGE SCALE GENOMIC DNA]</scope>
    <source>
        <strain evidence="2 3">DSM 29923</strain>
    </source>
</reference>
<comment type="caution">
    <text evidence="2">The sequence shown here is derived from an EMBL/GenBank/DDBJ whole genome shotgun (WGS) entry which is preliminary data.</text>
</comment>
<dbReference type="RefSeq" id="WP_106010970.1">
    <property type="nucleotide sequence ID" value="NZ_PVXP01000095.1"/>
</dbReference>
<dbReference type="Proteomes" id="UP000237798">
    <property type="component" value="Unassembled WGS sequence"/>
</dbReference>
<protein>
    <submittedName>
        <fullName evidence="2">CRISPR-associated protein Cas5</fullName>
    </submittedName>
</protein>
<dbReference type="AlphaFoldDB" id="A0A2T0B781"/>
<gene>
    <name evidence="2" type="ORF">CLLU_34330</name>
</gene>
<sequence length="235" mass="27586">MHIVRFKVEGVFNSFRIPFFRTYHKTFLAPPKTTVIGMITNIMGKSENFFYNILNQNKIKVSVVIDSIKGKAKDLWTYKTFGNKNHGRSIIRRDRLFNAKYTIYFMTDDKELSEEIYDSLLYPKSIPSLGLDDEIVKIYDVAYDLDFDENSTEIVNSVFMDRGYEYQAKVDDFSNMMEIPTANVVPLKYEIKENKSKRSERTGTDLCKQIEFLNCYVEIKGVKSYICENNKLIFY</sequence>
<dbReference type="GO" id="GO:0043571">
    <property type="term" value="P:maintenance of CRISPR repeat elements"/>
    <property type="evidence" value="ECO:0007669"/>
    <property type="project" value="InterPro"/>
</dbReference>
<evidence type="ECO:0000313" key="2">
    <source>
        <dbReference type="EMBL" id="PRR79758.1"/>
    </source>
</evidence>
<proteinExistence type="predicted"/>
<accession>A0A2T0B781</accession>
<keyword evidence="1" id="KW-0051">Antiviral defense</keyword>
<dbReference type="NCBIfam" id="TIGR02593">
    <property type="entry name" value="CRISPR_cas5"/>
    <property type="match status" value="1"/>
</dbReference>
<dbReference type="OrthoDB" id="5363158at2"/>
<keyword evidence="3" id="KW-1185">Reference proteome</keyword>
<dbReference type="GO" id="GO:0051607">
    <property type="term" value="P:defense response to virus"/>
    <property type="evidence" value="ECO:0007669"/>
    <property type="project" value="UniProtKB-KW"/>
</dbReference>